<protein>
    <submittedName>
        <fullName evidence="2">GNAT family N-acetyltransferase</fullName>
    </submittedName>
</protein>
<evidence type="ECO:0000313" key="3">
    <source>
        <dbReference type="Proteomes" id="UP001064879"/>
    </source>
</evidence>
<evidence type="ECO:0000259" key="1">
    <source>
        <dbReference type="PROSITE" id="PS51186"/>
    </source>
</evidence>
<dbReference type="Pfam" id="PF13302">
    <property type="entry name" value="Acetyltransf_3"/>
    <property type="match status" value="1"/>
</dbReference>
<dbReference type="SUPFAM" id="SSF55729">
    <property type="entry name" value="Acyl-CoA N-acyltransferases (Nat)"/>
    <property type="match status" value="1"/>
</dbReference>
<dbReference type="RefSeq" id="WP_265418656.1">
    <property type="nucleotide sequence ID" value="NZ_CP093443.1"/>
</dbReference>
<evidence type="ECO:0000313" key="2">
    <source>
        <dbReference type="EMBL" id="UVI36045.1"/>
    </source>
</evidence>
<feature type="domain" description="N-acetyltransferase" evidence="1">
    <location>
        <begin position="38"/>
        <end position="187"/>
    </location>
</feature>
<dbReference type="PANTHER" id="PTHR43441">
    <property type="entry name" value="RIBOSOMAL-PROTEIN-SERINE ACETYLTRANSFERASE"/>
    <property type="match status" value="1"/>
</dbReference>
<dbReference type="InterPro" id="IPR051908">
    <property type="entry name" value="Ribosomal_N-acetyltransferase"/>
</dbReference>
<dbReference type="PROSITE" id="PS51186">
    <property type="entry name" value="GNAT"/>
    <property type="match status" value="1"/>
</dbReference>
<name>A0ABY5SN97_9MICO</name>
<dbReference type="Gene3D" id="3.40.630.30">
    <property type="match status" value="1"/>
</dbReference>
<dbReference type="PANTHER" id="PTHR43441:SF11">
    <property type="entry name" value="RIBOSOMAL-PROTEIN-SERINE ACETYLTRANSFERASE"/>
    <property type="match status" value="1"/>
</dbReference>
<dbReference type="InterPro" id="IPR000182">
    <property type="entry name" value="GNAT_dom"/>
</dbReference>
<sequence>MIGYPPLQIRVKTPRLELVGADDEMLAALAPLVHEGKVFAEPAPYDDPMSFYESDPDVRVSKWLQSVWRGRGRFTPSEFRLAFAVLVDGEAVGMQDLIAEKFDTCGTVLSFSWLSTDVRGRGLGTEARSAMLHLAFAGLGAREASSDAFVDNIGSNRVSEALGYEHNGVDWDIRRGEPGLIQRWRLTREAWEANRREDIELGGVPEFLELLDQD</sequence>
<reference evidence="2" key="1">
    <citation type="submission" date="2022-03" db="EMBL/GenBank/DDBJ databases">
        <title>Brevibacterium spongiae sp. nov., isolated from marine sponge.</title>
        <authorList>
            <person name="Li Z."/>
            <person name="Zhang M."/>
        </authorList>
    </citation>
    <scope>NUCLEOTIDE SEQUENCE</scope>
    <source>
        <strain evidence="2">WHS-Z9</strain>
    </source>
</reference>
<accession>A0ABY5SN97</accession>
<dbReference type="EMBL" id="CP093443">
    <property type="protein sequence ID" value="UVI36045.1"/>
    <property type="molecule type" value="Genomic_DNA"/>
</dbReference>
<dbReference type="InterPro" id="IPR016181">
    <property type="entry name" value="Acyl_CoA_acyltransferase"/>
</dbReference>
<dbReference type="Proteomes" id="UP001064879">
    <property type="component" value="Chromosome"/>
</dbReference>
<organism evidence="2 3">
    <name type="scientific">Brevibacterium spongiae</name>
    <dbReference type="NCBI Taxonomy" id="2909672"/>
    <lineage>
        <taxon>Bacteria</taxon>
        <taxon>Bacillati</taxon>
        <taxon>Actinomycetota</taxon>
        <taxon>Actinomycetes</taxon>
        <taxon>Micrococcales</taxon>
        <taxon>Brevibacteriaceae</taxon>
        <taxon>Brevibacterium</taxon>
    </lineage>
</organism>
<proteinExistence type="predicted"/>
<keyword evidence="3" id="KW-1185">Reference proteome</keyword>
<gene>
    <name evidence="2" type="ORF">L1F31_18345</name>
</gene>